<evidence type="ECO:0000313" key="9">
    <source>
        <dbReference type="EMBL" id="KFL30620.1"/>
    </source>
</evidence>
<gene>
    <name evidence="9" type="ORF">JP75_14170</name>
</gene>
<evidence type="ECO:0000256" key="6">
    <source>
        <dbReference type="SAM" id="MobiDB-lite"/>
    </source>
</evidence>
<dbReference type="InterPro" id="IPR027469">
    <property type="entry name" value="Cation_efflux_TMD_sf"/>
</dbReference>
<feature type="transmembrane region" description="Helical" evidence="7">
    <location>
        <begin position="247"/>
        <end position="264"/>
    </location>
</feature>
<keyword evidence="5 7" id="KW-0472">Membrane</keyword>
<feature type="compositionally biased region" description="Basic and acidic residues" evidence="6">
    <location>
        <begin position="89"/>
        <end position="104"/>
    </location>
</feature>
<dbReference type="InterPro" id="IPR058533">
    <property type="entry name" value="Cation_efflux_TM"/>
</dbReference>
<evidence type="ECO:0000259" key="8">
    <source>
        <dbReference type="PROSITE" id="PS50846"/>
    </source>
</evidence>
<dbReference type="AlphaFoldDB" id="A0A087M167"/>
<evidence type="ECO:0000256" key="3">
    <source>
        <dbReference type="ARBA" id="ARBA00022906"/>
    </source>
</evidence>
<evidence type="ECO:0000313" key="10">
    <source>
        <dbReference type="Proteomes" id="UP000028981"/>
    </source>
</evidence>
<dbReference type="InterPro" id="IPR006121">
    <property type="entry name" value="HMA_dom"/>
</dbReference>
<evidence type="ECO:0000256" key="2">
    <source>
        <dbReference type="ARBA" id="ARBA00022692"/>
    </source>
</evidence>
<dbReference type="GO" id="GO:0005385">
    <property type="term" value="F:zinc ion transmembrane transporter activity"/>
    <property type="evidence" value="ECO:0007669"/>
    <property type="project" value="TreeGrafter"/>
</dbReference>
<evidence type="ECO:0000256" key="7">
    <source>
        <dbReference type="SAM" id="Phobius"/>
    </source>
</evidence>
<comment type="caution">
    <text evidence="9">The sequence shown here is derived from an EMBL/GenBank/DDBJ whole genome shotgun (WGS) entry which is preliminary data.</text>
</comment>
<dbReference type="CDD" id="cd00371">
    <property type="entry name" value="HMA"/>
    <property type="match status" value="1"/>
</dbReference>
<accession>A0A087M167</accession>
<dbReference type="Gene3D" id="1.20.1510.10">
    <property type="entry name" value="Cation efflux protein transmembrane domain"/>
    <property type="match status" value="1"/>
</dbReference>
<feature type="transmembrane region" description="Helical" evidence="7">
    <location>
        <begin position="176"/>
        <end position="199"/>
    </location>
</feature>
<feature type="region of interest" description="Disordered" evidence="6">
    <location>
        <begin position="85"/>
        <end position="104"/>
    </location>
</feature>
<feature type="transmembrane region" description="Helical" evidence="7">
    <location>
        <begin position="270"/>
        <end position="288"/>
    </location>
</feature>
<keyword evidence="3" id="KW-0864">Zinc transport</keyword>
<dbReference type="InterPro" id="IPR036163">
    <property type="entry name" value="HMA_dom_sf"/>
</dbReference>
<dbReference type="SUPFAM" id="SSF161111">
    <property type="entry name" value="Cation efflux protein transmembrane domain-like"/>
    <property type="match status" value="1"/>
</dbReference>
<dbReference type="Proteomes" id="UP000028981">
    <property type="component" value="Unassembled WGS sequence"/>
</dbReference>
<evidence type="ECO:0000256" key="4">
    <source>
        <dbReference type="ARBA" id="ARBA00022989"/>
    </source>
</evidence>
<dbReference type="EMBL" id="JQGC01000012">
    <property type="protein sequence ID" value="KFL30620.1"/>
    <property type="molecule type" value="Genomic_DNA"/>
</dbReference>
<name>A0A087M167_9HYPH</name>
<reference evidence="9 10" key="1">
    <citation type="submission" date="2014-08" db="EMBL/GenBank/DDBJ databases">
        <authorList>
            <person name="Hassan Y.I."/>
            <person name="Lepp D."/>
            <person name="Zhou T."/>
        </authorList>
    </citation>
    <scope>NUCLEOTIDE SEQUENCE [LARGE SCALE GENOMIC DNA]</scope>
    <source>
        <strain evidence="9 10">IFO13584</strain>
    </source>
</reference>
<dbReference type="GO" id="GO:0005886">
    <property type="term" value="C:plasma membrane"/>
    <property type="evidence" value="ECO:0007669"/>
    <property type="project" value="TreeGrafter"/>
</dbReference>
<dbReference type="PROSITE" id="PS50846">
    <property type="entry name" value="HMA_2"/>
    <property type="match status" value="1"/>
</dbReference>
<dbReference type="GO" id="GO:0046872">
    <property type="term" value="F:metal ion binding"/>
    <property type="evidence" value="ECO:0007669"/>
    <property type="project" value="InterPro"/>
</dbReference>
<dbReference type="Pfam" id="PF01545">
    <property type="entry name" value="Cation_efflux"/>
    <property type="match status" value="1"/>
</dbReference>
<protein>
    <submittedName>
        <fullName evidence="9">Cation transporter</fullName>
    </submittedName>
</protein>
<evidence type="ECO:0000256" key="5">
    <source>
        <dbReference type="ARBA" id="ARBA00023136"/>
    </source>
</evidence>
<organism evidence="9 10">
    <name type="scientific">Devosia riboflavina</name>
    <dbReference type="NCBI Taxonomy" id="46914"/>
    <lineage>
        <taxon>Bacteria</taxon>
        <taxon>Pseudomonadati</taxon>
        <taxon>Pseudomonadota</taxon>
        <taxon>Alphaproteobacteria</taxon>
        <taxon>Hyphomicrobiales</taxon>
        <taxon>Devosiaceae</taxon>
        <taxon>Devosia</taxon>
    </lineage>
</organism>
<keyword evidence="2 7" id="KW-0812">Transmembrane</keyword>
<dbReference type="PANTHER" id="PTHR11562">
    <property type="entry name" value="CATION EFFLUX PROTEIN/ ZINC TRANSPORTER"/>
    <property type="match status" value="1"/>
</dbReference>
<keyword evidence="3" id="KW-0406">Ion transport</keyword>
<dbReference type="Pfam" id="PF00403">
    <property type="entry name" value="HMA"/>
    <property type="match status" value="1"/>
</dbReference>
<dbReference type="InterPro" id="IPR050681">
    <property type="entry name" value="CDF/SLC30A"/>
</dbReference>
<dbReference type="Gene3D" id="3.30.70.100">
    <property type="match status" value="1"/>
</dbReference>
<sequence length="300" mass="31967">MVSRRSKGMSAAAETVRYQVTGMDCSSCAAKIEGAARKVDGIQDVKVSIASQIMTLEVDDPGRRLPLLETAVTDLGYQLDRIGGQKGANSEHDHDEEGDDDHIPDLSHVTPAYKRALWIVVLLNVGYGIVEIAGSFIAGSQALQADSLDFLGDGLISFLGLIAVGWGLAARAKAALLQGIFLGLLGLGVVASTLYRVFIEHQPESLLMGGFALVAFMVNVLAAVVLIPHRKGDANMRAVWLFSRNDAIGNLAVVAAAGAVWWTGSQWPDLIVAFAVAGLFLQSAWSIIRDARSDLRQAGR</sequence>
<dbReference type="STRING" id="46914.JP75_14170"/>
<evidence type="ECO:0000256" key="1">
    <source>
        <dbReference type="ARBA" id="ARBA00004141"/>
    </source>
</evidence>
<proteinExistence type="predicted"/>
<feature type="transmembrane region" description="Helical" evidence="7">
    <location>
        <begin position="116"/>
        <end position="138"/>
    </location>
</feature>
<keyword evidence="3" id="KW-0813">Transport</keyword>
<feature type="transmembrane region" description="Helical" evidence="7">
    <location>
        <begin position="150"/>
        <end position="169"/>
    </location>
</feature>
<keyword evidence="4 7" id="KW-1133">Transmembrane helix</keyword>
<keyword evidence="3" id="KW-0862">Zinc</keyword>
<feature type="domain" description="HMA" evidence="8">
    <location>
        <begin position="14"/>
        <end position="80"/>
    </location>
</feature>
<feature type="transmembrane region" description="Helical" evidence="7">
    <location>
        <begin position="205"/>
        <end position="227"/>
    </location>
</feature>
<dbReference type="PANTHER" id="PTHR11562:SF17">
    <property type="entry name" value="RE54080P-RELATED"/>
    <property type="match status" value="1"/>
</dbReference>
<dbReference type="SUPFAM" id="SSF55008">
    <property type="entry name" value="HMA, heavy metal-associated domain"/>
    <property type="match status" value="1"/>
</dbReference>
<comment type="subcellular location">
    <subcellularLocation>
        <location evidence="1">Membrane</location>
        <topology evidence="1">Multi-pass membrane protein</topology>
    </subcellularLocation>
</comment>
<keyword evidence="10" id="KW-1185">Reference proteome</keyword>